<dbReference type="eggNOG" id="ENOG502S7UC">
    <property type="taxonomic scope" value="Eukaryota"/>
</dbReference>
<dbReference type="CDD" id="cd00821">
    <property type="entry name" value="PH"/>
    <property type="match status" value="1"/>
</dbReference>
<dbReference type="RefSeq" id="XP_952786.1">
    <property type="nucleotide sequence ID" value="XM_947693.1"/>
</dbReference>
<dbReference type="InParanoid" id="Q4UAJ1"/>
<dbReference type="OMA" id="ESIFCKE"/>
<dbReference type="GeneID" id="3863124"/>
<name>Q4UAJ1_THEAN</name>
<proteinExistence type="predicted"/>
<keyword evidence="3" id="KW-1185">Reference proteome</keyword>
<keyword evidence="1" id="KW-0732">Signal</keyword>
<dbReference type="FunCoup" id="Q4UAJ1">
    <property type="interactions" value="2"/>
</dbReference>
<dbReference type="EMBL" id="CR940353">
    <property type="protein sequence ID" value="CAI76160.1"/>
    <property type="molecule type" value="Genomic_DNA"/>
</dbReference>
<dbReference type="KEGG" id="tan:TA08555"/>
<protein>
    <recommendedName>
        <fullName evidence="4">PH domain-containing protein</fullName>
    </recommendedName>
</protein>
<evidence type="ECO:0000313" key="2">
    <source>
        <dbReference type="EMBL" id="CAI76160.1"/>
    </source>
</evidence>
<reference evidence="2 3" key="1">
    <citation type="journal article" date="2005" name="Science">
        <title>Genome of the host-cell transforming parasite Theileria annulata compared with T. parva.</title>
        <authorList>
            <person name="Pain A."/>
            <person name="Renauld H."/>
            <person name="Berriman M."/>
            <person name="Murphy L."/>
            <person name="Yeats C.A."/>
            <person name="Weir W."/>
            <person name="Kerhornou A."/>
            <person name="Aslett M."/>
            <person name="Bishop R."/>
            <person name="Bouchier C."/>
            <person name="Cochet M."/>
            <person name="Coulson R.M.R."/>
            <person name="Cronin A."/>
            <person name="de Villiers E.P."/>
            <person name="Fraser A."/>
            <person name="Fosker N."/>
            <person name="Gardner M."/>
            <person name="Goble A."/>
            <person name="Griffiths-Jones S."/>
            <person name="Harris D.E."/>
            <person name="Katzer F."/>
            <person name="Larke N."/>
            <person name="Lord A."/>
            <person name="Maser P."/>
            <person name="McKellar S."/>
            <person name="Mooney P."/>
            <person name="Morton F."/>
            <person name="Nene V."/>
            <person name="O'Neil S."/>
            <person name="Price C."/>
            <person name="Quail M.A."/>
            <person name="Rabbinowitsch E."/>
            <person name="Rawlings N.D."/>
            <person name="Rutter S."/>
            <person name="Saunders D."/>
            <person name="Seeger K."/>
            <person name="Shah T."/>
            <person name="Squares R."/>
            <person name="Squares S."/>
            <person name="Tivey A."/>
            <person name="Walker A.R."/>
            <person name="Woodward J."/>
            <person name="Dobbelaere D.A.E."/>
            <person name="Langsley G."/>
            <person name="Rajandream M.A."/>
            <person name="McKeever D."/>
            <person name="Shiels B."/>
            <person name="Tait A."/>
            <person name="Barrell B.G."/>
            <person name="Hall N."/>
        </authorList>
    </citation>
    <scope>NUCLEOTIDE SEQUENCE [LARGE SCALE GENOMIC DNA]</scope>
    <source>
        <strain evidence="3">Ankara</strain>
    </source>
</reference>
<evidence type="ECO:0000313" key="3">
    <source>
        <dbReference type="Proteomes" id="UP000001950"/>
    </source>
</evidence>
<dbReference type="VEuPathDB" id="PiroplasmaDB:TA08555"/>
<accession>Q4UAJ1</accession>
<dbReference type="Proteomes" id="UP000001950">
    <property type="component" value="Chromosome 4"/>
</dbReference>
<evidence type="ECO:0000256" key="1">
    <source>
        <dbReference type="SAM" id="SignalP"/>
    </source>
</evidence>
<organism evidence="2 3">
    <name type="scientific">Theileria annulata</name>
    <dbReference type="NCBI Taxonomy" id="5874"/>
    <lineage>
        <taxon>Eukaryota</taxon>
        <taxon>Sar</taxon>
        <taxon>Alveolata</taxon>
        <taxon>Apicomplexa</taxon>
        <taxon>Aconoidasida</taxon>
        <taxon>Piroplasmida</taxon>
        <taxon>Theileriidae</taxon>
        <taxon>Theileria</taxon>
    </lineage>
</organism>
<dbReference type="SUPFAM" id="SSF50729">
    <property type="entry name" value="PH domain-like"/>
    <property type="match status" value="1"/>
</dbReference>
<feature type="signal peptide" evidence="1">
    <location>
        <begin position="1"/>
        <end position="18"/>
    </location>
</feature>
<dbReference type="OrthoDB" id="340921at2759"/>
<dbReference type="AlphaFoldDB" id="Q4UAJ1"/>
<gene>
    <name evidence="2" type="ORF">TA08555</name>
</gene>
<evidence type="ECO:0008006" key="4">
    <source>
        <dbReference type="Google" id="ProtNLM"/>
    </source>
</evidence>
<feature type="chain" id="PRO_5004244911" description="PH domain-containing protein" evidence="1">
    <location>
        <begin position="19"/>
        <end position="214"/>
    </location>
</feature>
<sequence length="214" mass="24544">MLIFLFIKFILCNKLINDIPICGNGYSGLLEYKFNNDDDSLITIASYLSNNILNLYTGNVIYKRIDLNECILPIETINNKCFSIRSNNNLPNIFCSNNLLERNKWINAINSSILCQLTSIRSKLPIIGGNELFETLNDNEHGINLFIHDDINGRPEIYINGKTTKELQEEREKESLNFTTNPIQVDNDAMNEAKIESGLNTSIPHHGYYHYQHI</sequence>